<sequence length="507" mass="56852">MTTGCDLALDYEMQAHVEDAASLDNRNKEVVVDVKQGSKKSDKDLKSKVAPDALDKKTVGPIRKGKTSKMSPWDDARARAEKVRAFKADLQKMKKKKEEEYRKRLEALKMEREKRIAAKTAQLASSQKTKKQLPTKLTLSSVKGTKFSDSEPGSSCPPQRSKIRAASTGSSESHKASKSNKSSNGSHLPGNRLTRSVSSLPEPWKENSDVTPDPKEEEYRKRLEALKMEREKRIAKSASWHPHENRKQLPTKLALSSVKGTKFMIEPGSSCPPQRSKIRAASTGSSESHKASKSNKSNLEPLPNMLQWKYALLRDLDKSLQDIQQQNEQHCEQEIEEIKRGIKSGNITPDASNIRFSDEVFDDQKHAIRIADEKVALAVQAYDLVDAHVQQLDQYLKKFDEELRRERESAATTGSAAQNLENNVKSTSGRGGRKKTRLAATTTASATANPTSMDLYLPVDPNEPTYCFCNQCKIEWFHFGCVGLKEQPKGKWYCSECVGMQKRRKGK</sequence>
<proteinExistence type="predicted"/>
<dbReference type="Proteomes" id="UP001060215">
    <property type="component" value="Chromosome 9"/>
</dbReference>
<organism evidence="1 2">
    <name type="scientific">Camellia lanceoleosa</name>
    <dbReference type="NCBI Taxonomy" id="1840588"/>
    <lineage>
        <taxon>Eukaryota</taxon>
        <taxon>Viridiplantae</taxon>
        <taxon>Streptophyta</taxon>
        <taxon>Embryophyta</taxon>
        <taxon>Tracheophyta</taxon>
        <taxon>Spermatophyta</taxon>
        <taxon>Magnoliopsida</taxon>
        <taxon>eudicotyledons</taxon>
        <taxon>Gunneridae</taxon>
        <taxon>Pentapetalae</taxon>
        <taxon>asterids</taxon>
        <taxon>Ericales</taxon>
        <taxon>Theaceae</taxon>
        <taxon>Camellia</taxon>
    </lineage>
</organism>
<protein>
    <submittedName>
        <fullName evidence="1">PHD finger protein ING1</fullName>
    </submittedName>
</protein>
<name>A0ACC0GMD4_9ERIC</name>
<keyword evidence="2" id="KW-1185">Reference proteome</keyword>
<evidence type="ECO:0000313" key="1">
    <source>
        <dbReference type="EMBL" id="KAI8002327.1"/>
    </source>
</evidence>
<gene>
    <name evidence="1" type="ORF">LOK49_LG08G02496</name>
</gene>
<dbReference type="EMBL" id="CM045766">
    <property type="protein sequence ID" value="KAI8002327.1"/>
    <property type="molecule type" value="Genomic_DNA"/>
</dbReference>
<comment type="caution">
    <text evidence="1">The sequence shown here is derived from an EMBL/GenBank/DDBJ whole genome shotgun (WGS) entry which is preliminary data.</text>
</comment>
<evidence type="ECO:0000313" key="2">
    <source>
        <dbReference type="Proteomes" id="UP001060215"/>
    </source>
</evidence>
<reference evidence="1 2" key="1">
    <citation type="journal article" date="2022" name="Plant J.">
        <title>Chromosome-level genome of Camellia lanceoleosa provides a valuable resource for understanding genome evolution and self-incompatibility.</title>
        <authorList>
            <person name="Gong W."/>
            <person name="Xiao S."/>
            <person name="Wang L."/>
            <person name="Liao Z."/>
            <person name="Chang Y."/>
            <person name="Mo W."/>
            <person name="Hu G."/>
            <person name="Li W."/>
            <person name="Zhao G."/>
            <person name="Zhu H."/>
            <person name="Hu X."/>
            <person name="Ji K."/>
            <person name="Xiang X."/>
            <person name="Song Q."/>
            <person name="Yuan D."/>
            <person name="Jin S."/>
            <person name="Zhang L."/>
        </authorList>
    </citation>
    <scope>NUCLEOTIDE SEQUENCE [LARGE SCALE GENOMIC DNA]</scope>
    <source>
        <strain evidence="1">SQ_2022a</strain>
    </source>
</reference>
<accession>A0ACC0GMD4</accession>